<dbReference type="InterPro" id="IPR019954">
    <property type="entry name" value="Ubiquitin_CS"/>
</dbReference>
<accession>A0ABN7W622</accession>
<gene>
    <name evidence="2" type="ORF">GMARGA_LOCUS26891</name>
</gene>
<dbReference type="SMART" id="SM00213">
    <property type="entry name" value="UBQ"/>
    <property type="match status" value="5"/>
</dbReference>
<dbReference type="PROSITE" id="PS00299">
    <property type="entry name" value="UBIQUITIN_1"/>
    <property type="match status" value="3"/>
</dbReference>
<proteinExistence type="predicted"/>
<feature type="domain" description="Ubiquitin-like" evidence="1">
    <location>
        <begin position="153"/>
        <end position="256"/>
    </location>
</feature>
<dbReference type="EMBL" id="CAJVQB010032070">
    <property type="protein sequence ID" value="CAG8817805.1"/>
    <property type="molecule type" value="Genomic_DNA"/>
</dbReference>
<feature type="domain" description="Ubiquitin-like" evidence="1">
    <location>
        <begin position="1"/>
        <end position="76"/>
    </location>
</feature>
<dbReference type="PROSITE" id="PS50053">
    <property type="entry name" value="UBIQUITIN_2"/>
    <property type="match status" value="4"/>
</dbReference>
<feature type="domain" description="Ubiquitin-like" evidence="1">
    <location>
        <begin position="77"/>
        <end position="152"/>
    </location>
</feature>
<evidence type="ECO:0000259" key="1">
    <source>
        <dbReference type="PROSITE" id="PS50053"/>
    </source>
</evidence>
<dbReference type="SUPFAM" id="SSF54236">
    <property type="entry name" value="Ubiquitin-like"/>
    <property type="match status" value="5"/>
</dbReference>
<comment type="caution">
    <text evidence="2">The sequence shown here is derived from an EMBL/GenBank/DDBJ whole genome shotgun (WGS) entry which is preliminary data.</text>
</comment>
<evidence type="ECO:0000313" key="3">
    <source>
        <dbReference type="Proteomes" id="UP000789901"/>
    </source>
</evidence>
<dbReference type="InterPro" id="IPR000626">
    <property type="entry name" value="Ubiquitin-like_dom"/>
</dbReference>
<evidence type="ECO:0000313" key="2">
    <source>
        <dbReference type="EMBL" id="CAG8817805.1"/>
    </source>
</evidence>
<keyword evidence="3" id="KW-1185">Reference proteome</keyword>
<protein>
    <submittedName>
        <fullName evidence="2">31082_t:CDS:1</fullName>
    </submittedName>
</protein>
<dbReference type="Proteomes" id="UP000789901">
    <property type="component" value="Unassembled WGS sequence"/>
</dbReference>
<dbReference type="InterPro" id="IPR029071">
    <property type="entry name" value="Ubiquitin-like_domsf"/>
</dbReference>
<dbReference type="InterPro" id="IPR019956">
    <property type="entry name" value="Ubiquitin_dom"/>
</dbReference>
<dbReference type="Gene3D" id="3.10.20.90">
    <property type="entry name" value="Phosphatidylinositol 3-kinase Catalytic Subunit, Chain A, domain 1"/>
    <property type="match status" value="7"/>
</dbReference>
<dbReference type="Pfam" id="PF00240">
    <property type="entry name" value="ubiquitin"/>
    <property type="match status" value="5"/>
</dbReference>
<dbReference type="CDD" id="cd01803">
    <property type="entry name" value="Ubl_ubiquitin"/>
    <property type="match status" value="3"/>
</dbReference>
<dbReference type="InterPro" id="IPR050158">
    <property type="entry name" value="Ubiquitin_ubiquitin-like"/>
</dbReference>
<dbReference type="PANTHER" id="PTHR10666">
    <property type="entry name" value="UBIQUITIN"/>
    <property type="match status" value="1"/>
</dbReference>
<sequence length="333" mass="37621">MQIFVKTLTGKTITLEVESSDTIDQVKQKIQDKEGIPPDQQRLIFAGKQLEDGRTLSDYNIQKESTLHLVLRLRGGMQIFVKTLTGKTITLEVESSDTIDQVKQKIQDKEGIPPDQQRLIFAGKQLEDGRTLSDYNIQKESTLHLVLRLRGGMQIFVKTLTGKTITLEVESSDTIDQLEDGRTLSDYNIQKESTLHLVLRLRGGMQIFVKTLTGKTITLEVESSDTIDQLEDGRTLSDYNIQKESTLHLVLRLRGGMQIFVKTLTGKTITLEVESSDTIDQVKQKIQDKEGIPPDQQRLIFAGKQLEDGRTLSDYNIQKESTLHLVLRLRGGQ</sequence>
<reference evidence="2 3" key="1">
    <citation type="submission" date="2021-06" db="EMBL/GenBank/DDBJ databases">
        <authorList>
            <person name="Kallberg Y."/>
            <person name="Tangrot J."/>
            <person name="Rosling A."/>
        </authorList>
    </citation>
    <scope>NUCLEOTIDE SEQUENCE [LARGE SCALE GENOMIC DNA]</scope>
    <source>
        <strain evidence="2 3">120-4 pot B 10/14</strain>
    </source>
</reference>
<feature type="domain" description="Ubiquitin-like" evidence="1">
    <location>
        <begin position="257"/>
        <end position="332"/>
    </location>
</feature>
<organism evidence="2 3">
    <name type="scientific">Gigaspora margarita</name>
    <dbReference type="NCBI Taxonomy" id="4874"/>
    <lineage>
        <taxon>Eukaryota</taxon>
        <taxon>Fungi</taxon>
        <taxon>Fungi incertae sedis</taxon>
        <taxon>Mucoromycota</taxon>
        <taxon>Glomeromycotina</taxon>
        <taxon>Glomeromycetes</taxon>
        <taxon>Diversisporales</taxon>
        <taxon>Gigasporaceae</taxon>
        <taxon>Gigaspora</taxon>
    </lineage>
</organism>
<name>A0ABN7W622_GIGMA</name>
<dbReference type="PRINTS" id="PR00348">
    <property type="entry name" value="UBIQUITIN"/>
</dbReference>